<feature type="chain" id="PRO_5040142806" evidence="1">
    <location>
        <begin position="23"/>
        <end position="139"/>
    </location>
</feature>
<protein>
    <submittedName>
        <fullName evidence="2">Uncharacterized protein</fullName>
    </submittedName>
</protein>
<evidence type="ECO:0000256" key="1">
    <source>
        <dbReference type="SAM" id="SignalP"/>
    </source>
</evidence>
<evidence type="ECO:0000313" key="2">
    <source>
        <dbReference type="EMBL" id="CAG9772916.1"/>
    </source>
</evidence>
<accession>A0A9N9N2J3</accession>
<name>A0A9N9N2J3_9CUCU</name>
<reference evidence="2" key="1">
    <citation type="submission" date="2022-01" db="EMBL/GenBank/DDBJ databases">
        <authorList>
            <person name="King R."/>
        </authorList>
    </citation>
    <scope>NUCLEOTIDE SEQUENCE</scope>
</reference>
<organism evidence="2 3">
    <name type="scientific">Ceutorhynchus assimilis</name>
    <name type="common">cabbage seed weevil</name>
    <dbReference type="NCBI Taxonomy" id="467358"/>
    <lineage>
        <taxon>Eukaryota</taxon>
        <taxon>Metazoa</taxon>
        <taxon>Ecdysozoa</taxon>
        <taxon>Arthropoda</taxon>
        <taxon>Hexapoda</taxon>
        <taxon>Insecta</taxon>
        <taxon>Pterygota</taxon>
        <taxon>Neoptera</taxon>
        <taxon>Endopterygota</taxon>
        <taxon>Coleoptera</taxon>
        <taxon>Polyphaga</taxon>
        <taxon>Cucujiformia</taxon>
        <taxon>Curculionidae</taxon>
        <taxon>Ceutorhynchinae</taxon>
        <taxon>Ceutorhynchus</taxon>
    </lineage>
</organism>
<evidence type="ECO:0000313" key="3">
    <source>
        <dbReference type="Proteomes" id="UP001152799"/>
    </source>
</evidence>
<dbReference type="EMBL" id="OU892284">
    <property type="protein sequence ID" value="CAG9772916.1"/>
    <property type="molecule type" value="Genomic_DNA"/>
</dbReference>
<proteinExistence type="predicted"/>
<sequence length="139" mass="15406">MQKVLFVVITTLAVCFCWEVESEKTTRPPIICLIACPEKCLPITCPEGTKLGYYSAICQCCPTCVIPEGGDCPWMGEEPDSGNVECEVYTECCEGVCSRGDCVTESTSESTEATESSTTVTNFKFTWYLHKLDMRLIQI</sequence>
<keyword evidence="1" id="KW-0732">Signal</keyword>
<gene>
    <name evidence="2" type="ORF">CEUTPL_LOCUS13317</name>
</gene>
<keyword evidence="3" id="KW-1185">Reference proteome</keyword>
<dbReference type="Proteomes" id="UP001152799">
    <property type="component" value="Chromosome 8"/>
</dbReference>
<feature type="signal peptide" evidence="1">
    <location>
        <begin position="1"/>
        <end position="22"/>
    </location>
</feature>
<dbReference type="AlphaFoldDB" id="A0A9N9N2J3"/>